<gene>
    <name evidence="2" type="ORF">QBC46DRAFT_403373</name>
</gene>
<protein>
    <submittedName>
        <fullName evidence="2">Uncharacterized protein</fullName>
    </submittedName>
</protein>
<name>A0AAN6NKI9_9PEZI</name>
<evidence type="ECO:0000313" key="2">
    <source>
        <dbReference type="EMBL" id="KAK3945698.1"/>
    </source>
</evidence>
<proteinExistence type="predicted"/>
<evidence type="ECO:0000313" key="3">
    <source>
        <dbReference type="Proteomes" id="UP001303473"/>
    </source>
</evidence>
<keyword evidence="3" id="KW-1185">Reference proteome</keyword>
<sequence>MGFNQEETEKNIRFSSGMRESTRANAETQNQLRQSLHTSIVAFVTGVPENAIRTIAADTATAGMATANTATVAVIAGLSIPARPSRAYPVLARNASSTYNTGVQQSSSGGIFDSGWSHAFPDVVDPFVALLPAFASLLKDELVGGESCMVASADSTSSKAKSSTPNKIGRPWEGCKSLLENCTANFGPSGSWRTRPTFSDHCWRRKMEAIIKVVEDSHLRRRLFPVLREWFGVNGPRDLSSADLRDEVFWLCVAILTQIPPS</sequence>
<accession>A0AAN6NKI9</accession>
<feature type="region of interest" description="Disordered" evidence="1">
    <location>
        <begin position="1"/>
        <end position="30"/>
    </location>
</feature>
<dbReference type="AlphaFoldDB" id="A0AAN6NKI9"/>
<reference evidence="3" key="1">
    <citation type="journal article" date="2023" name="Mol. Phylogenet. Evol.">
        <title>Genome-scale phylogeny and comparative genomics of the fungal order Sordariales.</title>
        <authorList>
            <person name="Hensen N."/>
            <person name="Bonometti L."/>
            <person name="Westerberg I."/>
            <person name="Brannstrom I.O."/>
            <person name="Guillou S."/>
            <person name="Cros-Aarteil S."/>
            <person name="Calhoun S."/>
            <person name="Haridas S."/>
            <person name="Kuo A."/>
            <person name="Mondo S."/>
            <person name="Pangilinan J."/>
            <person name="Riley R."/>
            <person name="LaButti K."/>
            <person name="Andreopoulos B."/>
            <person name="Lipzen A."/>
            <person name="Chen C."/>
            <person name="Yan M."/>
            <person name="Daum C."/>
            <person name="Ng V."/>
            <person name="Clum A."/>
            <person name="Steindorff A."/>
            <person name="Ohm R.A."/>
            <person name="Martin F."/>
            <person name="Silar P."/>
            <person name="Natvig D.O."/>
            <person name="Lalanne C."/>
            <person name="Gautier V."/>
            <person name="Ament-Velasquez S.L."/>
            <person name="Kruys A."/>
            <person name="Hutchinson M.I."/>
            <person name="Powell A.J."/>
            <person name="Barry K."/>
            <person name="Miller A.N."/>
            <person name="Grigoriev I.V."/>
            <person name="Debuchy R."/>
            <person name="Gladieux P."/>
            <person name="Hiltunen Thoren M."/>
            <person name="Johannesson H."/>
        </authorList>
    </citation>
    <scope>NUCLEOTIDE SEQUENCE [LARGE SCALE GENOMIC DNA]</scope>
    <source>
        <strain evidence="3">CBS 340.73</strain>
    </source>
</reference>
<dbReference type="EMBL" id="MU853754">
    <property type="protein sequence ID" value="KAK3945698.1"/>
    <property type="molecule type" value="Genomic_DNA"/>
</dbReference>
<organism evidence="2 3">
    <name type="scientific">Diplogelasinospora grovesii</name>
    <dbReference type="NCBI Taxonomy" id="303347"/>
    <lineage>
        <taxon>Eukaryota</taxon>
        <taxon>Fungi</taxon>
        <taxon>Dikarya</taxon>
        <taxon>Ascomycota</taxon>
        <taxon>Pezizomycotina</taxon>
        <taxon>Sordariomycetes</taxon>
        <taxon>Sordariomycetidae</taxon>
        <taxon>Sordariales</taxon>
        <taxon>Diplogelasinosporaceae</taxon>
        <taxon>Diplogelasinospora</taxon>
    </lineage>
</organism>
<evidence type="ECO:0000256" key="1">
    <source>
        <dbReference type="SAM" id="MobiDB-lite"/>
    </source>
</evidence>
<comment type="caution">
    <text evidence="2">The sequence shown here is derived from an EMBL/GenBank/DDBJ whole genome shotgun (WGS) entry which is preliminary data.</text>
</comment>
<dbReference type="Proteomes" id="UP001303473">
    <property type="component" value="Unassembled WGS sequence"/>
</dbReference>